<dbReference type="Proteomes" id="UP000078561">
    <property type="component" value="Unassembled WGS sequence"/>
</dbReference>
<proteinExistence type="predicted"/>
<dbReference type="CDD" id="cd00590">
    <property type="entry name" value="RRM_SF"/>
    <property type="match status" value="1"/>
</dbReference>
<dbReference type="OrthoDB" id="439808at2759"/>
<dbReference type="Pfam" id="PF00076">
    <property type="entry name" value="RRM_1"/>
    <property type="match status" value="2"/>
</dbReference>
<name>A0A163JPF8_ABSGL</name>
<sequence length="214" mass="23257">MSTISNEKEDKKASNLSFSTDKDALRQYFEAAGKVTQATVIRRSKLRSAGYGFVTYETSDEAEKAAETLDTTKLDGRNISVQIARPKASKKPTTPSPSAEKPTPTKRRSVTRPTTASNTRIFVANLPYATTDDELAALFSDFTIESASIARLRNGRSKGYGFVDVASETEQQTIINGFQPVTLAEREVSVKVALVPVNVDAAADQVKQDEEGAQ</sequence>
<dbReference type="InterPro" id="IPR050502">
    <property type="entry name" value="Euk_RNA-bind_prot"/>
</dbReference>
<dbReference type="AlphaFoldDB" id="A0A163JPF8"/>
<dbReference type="InterPro" id="IPR035979">
    <property type="entry name" value="RBD_domain_sf"/>
</dbReference>
<feature type="region of interest" description="Disordered" evidence="3">
    <location>
        <begin position="78"/>
        <end position="116"/>
    </location>
</feature>
<dbReference type="EMBL" id="LT553539">
    <property type="protein sequence ID" value="SAM01634.1"/>
    <property type="molecule type" value="Genomic_DNA"/>
</dbReference>
<dbReference type="SUPFAM" id="SSF54928">
    <property type="entry name" value="RNA-binding domain, RBD"/>
    <property type="match status" value="2"/>
</dbReference>
<dbReference type="Gene3D" id="3.30.70.330">
    <property type="match status" value="2"/>
</dbReference>
<evidence type="ECO:0000256" key="1">
    <source>
        <dbReference type="ARBA" id="ARBA00022884"/>
    </source>
</evidence>
<feature type="domain" description="RRM" evidence="4">
    <location>
        <begin position="14"/>
        <end position="86"/>
    </location>
</feature>
<evidence type="ECO:0000313" key="5">
    <source>
        <dbReference type="EMBL" id="SAM01634.1"/>
    </source>
</evidence>
<accession>A0A163JPF8</accession>
<dbReference type="GO" id="GO:0003729">
    <property type="term" value="F:mRNA binding"/>
    <property type="evidence" value="ECO:0007669"/>
    <property type="project" value="TreeGrafter"/>
</dbReference>
<dbReference type="InterPro" id="IPR012677">
    <property type="entry name" value="Nucleotide-bd_a/b_plait_sf"/>
</dbReference>
<dbReference type="PANTHER" id="PTHR48025">
    <property type="entry name" value="OS02G0815200 PROTEIN"/>
    <property type="match status" value="1"/>
</dbReference>
<organism evidence="5">
    <name type="scientific">Absidia glauca</name>
    <name type="common">Pin mould</name>
    <dbReference type="NCBI Taxonomy" id="4829"/>
    <lineage>
        <taxon>Eukaryota</taxon>
        <taxon>Fungi</taxon>
        <taxon>Fungi incertae sedis</taxon>
        <taxon>Mucoromycota</taxon>
        <taxon>Mucoromycotina</taxon>
        <taxon>Mucoromycetes</taxon>
        <taxon>Mucorales</taxon>
        <taxon>Cunninghamellaceae</taxon>
        <taxon>Absidia</taxon>
    </lineage>
</organism>
<dbReference type="InterPro" id="IPR000504">
    <property type="entry name" value="RRM_dom"/>
</dbReference>
<dbReference type="FunCoup" id="A0A163JPF8">
    <property type="interactions" value="27"/>
</dbReference>
<dbReference type="STRING" id="4829.A0A163JPF8"/>
<gene>
    <name evidence="5" type="primary">ABSGL_07377.1 scaffold 8789</name>
</gene>
<keyword evidence="1 2" id="KW-0694">RNA-binding</keyword>
<evidence type="ECO:0000256" key="2">
    <source>
        <dbReference type="PROSITE-ProRule" id="PRU00176"/>
    </source>
</evidence>
<dbReference type="GO" id="GO:0005634">
    <property type="term" value="C:nucleus"/>
    <property type="evidence" value="ECO:0007669"/>
    <property type="project" value="TreeGrafter"/>
</dbReference>
<evidence type="ECO:0000313" key="6">
    <source>
        <dbReference type="Proteomes" id="UP000078561"/>
    </source>
</evidence>
<feature type="domain" description="RRM" evidence="4">
    <location>
        <begin position="119"/>
        <end position="195"/>
    </location>
</feature>
<dbReference type="SMART" id="SM00360">
    <property type="entry name" value="RRM"/>
    <property type="match status" value="2"/>
</dbReference>
<dbReference type="PROSITE" id="PS50102">
    <property type="entry name" value="RRM"/>
    <property type="match status" value="2"/>
</dbReference>
<evidence type="ECO:0000256" key="3">
    <source>
        <dbReference type="SAM" id="MobiDB-lite"/>
    </source>
</evidence>
<dbReference type="PANTHER" id="PTHR48025:SF1">
    <property type="entry name" value="RRM DOMAIN-CONTAINING PROTEIN"/>
    <property type="match status" value="1"/>
</dbReference>
<reference evidence="5" key="1">
    <citation type="submission" date="2016-04" db="EMBL/GenBank/DDBJ databases">
        <authorList>
            <person name="Evans L.H."/>
            <person name="Alamgir A."/>
            <person name="Owens N."/>
            <person name="Weber N.D."/>
            <person name="Virtaneva K."/>
            <person name="Barbian K."/>
            <person name="Babar A."/>
            <person name="Rosenke K."/>
        </authorList>
    </citation>
    <scope>NUCLEOTIDE SEQUENCE [LARGE SCALE GENOMIC DNA]</scope>
    <source>
        <strain evidence="5">CBS 101.48</strain>
    </source>
</reference>
<keyword evidence="6" id="KW-1185">Reference proteome</keyword>
<dbReference type="InParanoid" id="A0A163JPF8"/>
<evidence type="ECO:0000259" key="4">
    <source>
        <dbReference type="PROSITE" id="PS50102"/>
    </source>
</evidence>
<protein>
    <recommendedName>
        <fullName evidence="4">RRM domain-containing protein</fullName>
    </recommendedName>
</protein>
<feature type="compositionally biased region" description="Low complexity" evidence="3">
    <location>
        <begin position="91"/>
        <end position="102"/>
    </location>
</feature>